<reference evidence="2" key="1">
    <citation type="submission" date="2014-02" db="EMBL/GenBank/DDBJ databases">
        <authorList>
            <person name="Genoscope - CEA"/>
        </authorList>
    </citation>
    <scope>NUCLEOTIDE SEQUENCE</scope>
    <source>
        <strain evidence="2">LS3</strain>
    </source>
</reference>
<name>A0A060SY99_BLAAD</name>
<dbReference type="InterPro" id="IPR032675">
    <property type="entry name" value="LRR_dom_sf"/>
</dbReference>
<feature type="domain" description="F-box" evidence="1">
    <location>
        <begin position="1"/>
        <end position="45"/>
    </location>
</feature>
<gene>
    <name evidence="2" type="ORF">GNLVRS02_ARAD1A10758g</name>
</gene>
<dbReference type="PROSITE" id="PS50181">
    <property type="entry name" value="FBOX"/>
    <property type="match status" value="1"/>
</dbReference>
<dbReference type="AlphaFoldDB" id="A0A060SY99"/>
<dbReference type="InterPro" id="IPR001810">
    <property type="entry name" value="F-box_dom"/>
</dbReference>
<sequence length="396" mass="45935">MRLTDLPAEILEAVAEYVPAKALRELAYTCSILHEVALKQLWYQVRIDFTRAKGVTKRKKRYLEDMDRLCIHKKSSKINVFAIDCFCRRSNVIINMDEIGPLLRLHSKRPLPFDYVRRLFISLGAYDYRFVDMFTSFKPRRCSSTFISDEIHWYNQLFSEVIPNLNLTSILVIPVHSYTPPADMFKMVDYLATLSPAPIYMSTRCRSKKAILGKAQLNMSNLRMVELDFTTGQYSYVREDTKSQDMLTEFLHKMAMPNLENINLYCQTQITAATEDFESFFSHCKTLKVLRLHGVYPFGTDHSWIPNSVTVLHFLASICNKQSKWIEPGKESIVTTLPNVTELLLGYSNWNLLPIRPHQLSLPNLRKLIVQGGIGKVPYLDFMLQQYSQSLRDFRA</sequence>
<dbReference type="PhylomeDB" id="A0A060SY99"/>
<reference evidence="2" key="2">
    <citation type="submission" date="2014-06" db="EMBL/GenBank/DDBJ databases">
        <title>The complete genome of Blastobotrys (Arxula) adeninivorans LS3 - a yeast of biotechnological interest.</title>
        <authorList>
            <person name="Kunze G."/>
            <person name="Gaillardin C."/>
            <person name="Czernicka M."/>
            <person name="Durrens P."/>
            <person name="Martin T."/>
            <person name="Boer E."/>
            <person name="Gabaldon T."/>
            <person name="Cruz J."/>
            <person name="Talla E."/>
            <person name="Marck C."/>
            <person name="Goffeau A."/>
            <person name="Barbe V."/>
            <person name="Baret P."/>
            <person name="Baronian K."/>
            <person name="Beier S."/>
            <person name="Bleykasten C."/>
            <person name="Bode R."/>
            <person name="Casaregola S."/>
            <person name="Despons L."/>
            <person name="Fairhead C."/>
            <person name="Giersberg M."/>
            <person name="Gierski P."/>
            <person name="Hahnel U."/>
            <person name="Hartmann A."/>
            <person name="Jankowska D."/>
            <person name="Jubin C."/>
            <person name="Jung P."/>
            <person name="Lafontaine I."/>
            <person name="Leh-Louis V."/>
            <person name="Lemaire M."/>
            <person name="Marcet-Houben M."/>
            <person name="Mascher M."/>
            <person name="Morel G."/>
            <person name="Richard G.-F."/>
            <person name="Riechen J."/>
            <person name="Sacerdot C."/>
            <person name="Sarkar A."/>
            <person name="Savel G."/>
            <person name="Schacherer J."/>
            <person name="Sherman D."/>
            <person name="Straub M.-L."/>
            <person name="Stein N."/>
            <person name="Thierry A."/>
            <person name="Trautwein-Schult A."/>
            <person name="Westhof E."/>
            <person name="Worch S."/>
            <person name="Dujon B."/>
            <person name="Souciet J.-L."/>
            <person name="Wincker P."/>
            <person name="Scholz U."/>
            <person name="Neuveglise N."/>
        </authorList>
    </citation>
    <scope>NUCLEOTIDE SEQUENCE</scope>
    <source>
        <strain evidence="2">LS3</strain>
    </source>
</reference>
<organism evidence="2">
    <name type="scientific">Blastobotrys adeninivorans</name>
    <name type="common">Yeast</name>
    <name type="synonym">Arxula adeninivorans</name>
    <dbReference type="NCBI Taxonomy" id="409370"/>
    <lineage>
        <taxon>Eukaryota</taxon>
        <taxon>Fungi</taxon>
        <taxon>Dikarya</taxon>
        <taxon>Ascomycota</taxon>
        <taxon>Saccharomycotina</taxon>
        <taxon>Dipodascomycetes</taxon>
        <taxon>Dipodascales</taxon>
        <taxon>Trichomonascaceae</taxon>
        <taxon>Blastobotrys</taxon>
    </lineage>
</organism>
<dbReference type="EMBL" id="HG937691">
    <property type="protein sequence ID" value="CDP33499.1"/>
    <property type="molecule type" value="Genomic_DNA"/>
</dbReference>
<dbReference type="Gene3D" id="3.80.10.10">
    <property type="entry name" value="Ribonuclease Inhibitor"/>
    <property type="match status" value="1"/>
</dbReference>
<dbReference type="SUPFAM" id="SSF52047">
    <property type="entry name" value="RNI-like"/>
    <property type="match status" value="1"/>
</dbReference>
<evidence type="ECO:0000259" key="1">
    <source>
        <dbReference type="PROSITE" id="PS50181"/>
    </source>
</evidence>
<evidence type="ECO:0000313" key="2">
    <source>
        <dbReference type="EMBL" id="CDP33499.1"/>
    </source>
</evidence>
<accession>A0A060SY99</accession>
<proteinExistence type="predicted"/>
<protein>
    <submittedName>
        <fullName evidence="2">ARAD1A10758p</fullName>
    </submittedName>
</protein>